<dbReference type="AlphaFoldDB" id="A0A0F8X2P7"/>
<organism evidence="2">
    <name type="scientific">marine sediment metagenome</name>
    <dbReference type="NCBI Taxonomy" id="412755"/>
    <lineage>
        <taxon>unclassified sequences</taxon>
        <taxon>metagenomes</taxon>
        <taxon>ecological metagenomes</taxon>
    </lineage>
</organism>
<protein>
    <submittedName>
        <fullName evidence="2">Uncharacterized protein</fullName>
    </submittedName>
</protein>
<evidence type="ECO:0000256" key="1">
    <source>
        <dbReference type="SAM" id="MobiDB-lite"/>
    </source>
</evidence>
<accession>A0A0F8X2P7</accession>
<feature type="compositionally biased region" description="Low complexity" evidence="1">
    <location>
        <begin position="161"/>
        <end position="175"/>
    </location>
</feature>
<feature type="region of interest" description="Disordered" evidence="1">
    <location>
        <begin position="161"/>
        <end position="185"/>
    </location>
</feature>
<dbReference type="InterPro" id="IPR007731">
    <property type="entry name" value="DUF669"/>
</dbReference>
<reference evidence="2" key="1">
    <citation type="journal article" date="2015" name="Nature">
        <title>Complex archaea that bridge the gap between prokaryotes and eukaryotes.</title>
        <authorList>
            <person name="Spang A."/>
            <person name="Saw J.H."/>
            <person name="Jorgensen S.L."/>
            <person name="Zaremba-Niedzwiedzka K."/>
            <person name="Martijn J."/>
            <person name="Lind A.E."/>
            <person name="van Eijk R."/>
            <person name="Schleper C."/>
            <person name="Guy L."/>
            <person name="Ettema T.J."/>
        </authorList>
    </citation>
    <scope>NUCLEOTIDE SEQUENCE</scope>
</reference>
<dbReference type="EMBL" id="LAZR01061560">
    <property type="protein sequence ID" value="KKK63347.1"/>
    <property type="molecule type" value="Genomic_DNA"/>
</dbReference>
<comment type="caution">
    <text evidence="2">The sequence shown here is derived from an EMBL/GenBank/DDBJ whole genome shotgun (WGS) entry which is preliminary data.</text>
</comment>
<proteinExistence type="predicted"/>
<sequence length="185" mass="19790">MRVKFQENKPVPEGFYLARVDGLEETVHPQYGKSIKWTFTIIEAPSCPEAVNTTVTAMSSMKVSPKSKLFSWLQAFGVILGADDDFEMDSLLGKMVKVQIKNNTKVAVVDGQERSTTYSNVCALAAYVPQVQQAAPAQAQAAAPAQAQAAAPAQAQAAAPAQAQAAPTANTVPQQNLVSDEEFDF</sequence>
<dbReference type="Pfam" id="PF05037">
    <property type="entry name" value="DUF669"/>
    <property type="match status" value="1"/>
</dbReference>
<name>A0A0F8X2P7_9ZZZZ</name>
<evidence type="ECO:0000313" key="2">
    <source>
        <dbReference type="EMBL" id="KKK63347.1"/>
    </source>
</evidence>
<gene>
    <name evidence="2" type="ORF">LCGC14_2995210</name>
</gene>